<evidence type="ECO:0000256" key="2">
    <source>
        <dbReference type="ARBA" id="ARBA00022692"/>
    </source>
</evidence>
<dbReference type="InterPro" id="IPR000412">
    <property type="entry name" value="ABC_2_transport"/>
</dbReference>
<proteinExistence type="inferred from homology"/>
<gene>
    <name evidence="8" type="ORF">Asi02nite_12750</name>
</gene>
<dbReference type="PIRSF" id="PIRSF006648">
    <property type="entry name" value="DrrB"/>
    <property type="match status" value="1"/>
</dbReference>
<keyword evidence="9" id="KW-1185">Reference proteome</keyword>
<dbReference type="Proteomes" id="UP000604117">
    <property type="component" value="Unassembled WGS sequence"/>
</dbReference>
<accession>A0ABQ4CKE9</accession>
<evidence type="ECO:0000313" key="8">
    <source>
        <dbReference type="EMBL" id="GIF71757.1"/>
    </source>
</evidence>
<dbReference type="InterPro" id="IPR052902">
    <property type="entry name" value="ABC-2_transporter"/>
</dbReference>
<evidence type="ECO:0000256" key="5">
    <source>
        <dbReference type="ARBA" id="ARBA00023251"/>
    </source>
</evidence>
<evidence type="ECO:0000313" key="9">
    <source>
        <dbReference type="Proteomes" id="UP000604117"/>
    </source>
</evidence>
<name>A0ABQ4CKE9_9ACTN</name>
<dbReference type="InterPro" id="IPR047817">
    <property type="entry name" value="ABC2_TM_bact-type"/>
</dbReference>
<feature type="transmembrane region" description="Helical" evidence="6">
    <location>
        <begin position="21"/>
        <end position="40"/>
    </location>
</feature>
<evidence type="ECO:0000256" key="3">
    <source>
        <dbReference type="ARBA" id="ARBA00022989"/>
    </source>
</evidence>
<keyword evidence="5" id="KW-0046">Antibiotic resistance</keyword>
<organism evidence="8 9">
    <name type="scientific">Asanoa siamensis</name>
    <dbReference type="NCBI Taxonomy" id="926357"/>
    <lineage>
        <taxon>Bacteria</taxon>
        <taxon>Bacillati</taxon>
        <taxon>Actinomycetota</taxon>
        <taxon>Actinomycetes</taxon>
        <taxon>Micromonosporales</taxon>
        <taxon>Micromonosporaceae</taxon>
        <taxon>Asanoa</taxon>
    </lineage>
</organism>
<dbReference type="PANTHER" id="PTHR43027:SF2">
    <property type="entry name" value="TRANSPORT PERMEASE PROTEIN"/>
    <property type="match status" value="1"/>
</dbReference>
<comment type="similarity">
    <text evidence="6">Belongs to the ABC-2 integral membrane protein family.</text>
</comment>
<feature type="domain" description="ABC transmembrane type-2" evidence="7">
    <location>
        <begin position="22"/>
        <end position="245"/>
    </location>
</feature>
<dbReference type="RefSeq" id="WP_203711227.1">
    <property type="nucleotide sequence ID" value="NZ_BONE01000007.1"/>
</dbReference>
<keyword evidence="6" id="KW-1003">Cell membrane</keyword>
<sequence>MTVRLLLVSIRIELAMFLREPANVFFTLALPVLLVSINAGNTPWPALREAGLTTADGITPGLIVMVILTAGLMVLPETVAGYRERGVLRRLRVSPIRSWQVLAAQAGLQALVTVIGLVLLTGLAVVAFGARLPVLAPFVLALSTALAAVLGVGFLIAGRAPTTRSAQAIGAALYFPALFVSGAVIPEEGLPAAVRAINDWLPFSYLVDGLRAAWWHGEVDGTALGVGIATAAVCAAAATRLFRWS</sequence>
<feature type="transmembrane region" description="Helical" evidence="6">
    <location>
        <begin position="168"/>
        <end position="185"/>
    </location>
</feature>
<keyword evidence="6" id="KW-0813">Transport</keyword>
<evidence type="ECO:0000256" key="4">
    <source>
        <dbReference type="ARBA" id="ARBA00023136"/>
    </source>
</evidence>
<feature type="transmembrane region" description="Helical" evidence="6">
    <location>
        <begin position="60"/>
        <end position="80"/>
    </location>
</feature>
<dbReference type="Pfam" id="PF01061">
    <property type="entry name" value="ABC2_membrane"/>
    <property type="match status" value="1"/>
</dbReference>
<dbReference type="PROSITE" id="PS51012">
    <property type="entry name" value="ABC_TM2"/>
    <property type="match status" value="1"/>
</dbReference>
<protein>
    <recommendedName>
        <fullName evidence="6">Transport permease protein</fullName>
    </recommendedName>
</protein>
<dbReference type="InterPro" id="IPR013525">
    <property type="entry name" value="ABC2_TM"/>
</dbReference>
<evidence type="ECO:0000256" key="1">
    <source>
        <dbReference type="ARBA" id="ARBA00004141"/>
    </source>
</evidence>
<evidence type="ECO:0000259" key="7">
    <source>
        <dbReference type="PROSITE" id="PS51012"/>
    </source>
</evidence>
<feature type="transmembrane region" description="Helical" evidence="6">
    <location>
        <begin position="101"/>
        <end position="128"/>
    </location>
</feature>
<feature type="transmembrane region" description="Helical" evidence="6">
    <location>
        <begin position="134"/>
        <end position="156"/>
    </location>
</feature>
<evidence type="ECO:0000256" key="6">
    <source>
        <dbReference type="RuleBase" id="RU361157"/>
    </source>
</evidence>
<dbReference type="PANTHER" id="PTHR43027">
    <property type="entry name" value="DOXORUBICIN RESISTANCE ABC TRANSPORTER PERMEASE PROTEIN DRRC-RELATED"/>
    <property type="match status" value="1"/>
</dbReference>
<feature type="transmembrane region" description="Helical" evidence="6">
    <location>
        <begin position="223"/>
        <end position="242"/>
    </location>
</feature>
<comment type="subcellular location">
    <subcellularLocation>
        <location evidence="6">Cell membrane</location>
        <topology evidence="6">Multi-pass membrane protein</topology>
    </subcellularLocation>
    <subcellularLocation>
        <location evidence="1">Membrane</location>
        <topology evidence="1">Multi-pass membrane protein</topology>
    </subcellularLocation>
</comment>
<keyword evidence="2 6" id="KW-0812">Transmembrane</keyword>
<reference evidence="8 9" key="1">
    <citation type="submission" date="2021-01" db="EMBL/GenBank/DDBJ databases">
        <title>Whole genome shotgun sequence of Asanoa siamensis NBRC 107932.</title>
        <authorList>
            <person name="Komaki H."/>
            <person name="Tamura T."/>
        </authorList>
    </citation>
    <scope>NUCLEOTIDE SEQUENCE [LARGE SCALE GENOMIC DNA]</scope>
    <source>
        <strain evidence="8 9">NBRC 107932</strain>
    </source>
</reference>
<keyword evidence="4 6" id="KW-0472">Membrane</keyword>
<comment type="caution">
    <text evidence="8">The sequence shown here is derived from an EMBL/GenBank/DDBJ whole genome shotgun (WGS) entry which is preliminary data.</text>
</comment>
<dbReference type="EMBL" id="BONE01000007">
    <property type="protein sequence ID" value="GIF71757.1"/>
    <property type="molecule type" value="Genomic_DNA"/>
</dbReference>
<keyword evidence="3 6" id="KW-1133">Transmembrane helix</keyword>